<keyword evidence="1" id="KW-1133">Transmembrane helix</keyword>
<feature type="transmembrane region" description="Helical" evidence="1">
    <location>
        <begin position="35"/>
        <end position="57"/>
    </location>
</feature>
<evidence type="ECO:0000313" key="2">
    <source>
        <dbReference type="EMBL" id="MBB3325504.1"/>
    </source>
</evidence>
<feature type="transmembrane region" description="Helical" evidence="1">
    <location>
        <begin position="6"/>
        <end position="28"/>
    </location>
</feature>
<keyword evidence="1" id="KW-0472">Membrane</keyword>
<protein>
    <submittedName>
        <fullName evidence="2">Uncharacterized protein</fullName>
    </submittedName>
</protein>
<organism evidence="2 3">
    <name type="scientific">Microlunatus antarcticus</name>
    <dbReference type="NCBI Taxonomy" id="53388"/>
    <lineage>
        <taxon>Bacteria</taxon>
        <taxon>Bacillati</taxon>
        <taxon>Actinomycetota</taxon>
        <taxon>Actinomycetes</taxon>
        <taxon>Propionibacteriales</taxon>
        <taxon>Propionibacteriaceae</taxon>
        <taxon>Microlunatus</taxon>
    </lineage>
</organism>
<dbReference type="AlphaFoldDB" id="A0A7W5P5I6"/>
<keyword evidence="3" id="KW-1185">Reference proteome</keyword>
<reference evidence="2 3" key="1">
    <citation type="submission" date="2020-08" db="EMBL/GenBank/DDBJ databases">
        <title>Sequencing the genomes of 1000 actinobacteria strains.</title>
        <authorList>
            <person name="Klenk H.-P."/>
        </authorList>
    </citation>
    <scope>NUCLEOTIDE SEQUENCE [LARGE SCALE GENOMIC DNA]</scope>
    <source>
        <strain evidence="2 3">DSM 11053</strain>
    </source>
</reference>
<evidence type="ECO:0000256" key="1">
    <source>
        <dbReference type="SAM" id="Phobius"/>
    </source>
</evidence>
<sequence>MLIWSRWGILLLPVVGLGISIGVIVGAITDAVTGASVGGSLFLGVGLVLGGVFVWLFDRYALPHLDRPRQQLVLQPLAQPYVHPNGVRQTHQQVPLVDQRTGQPVWVRPTSSLFFVPVRYWPYVVAGIGLVVTISSAVRLLVG</sequence>
<accession>A0A7W5P5I6</accession>
<gene>
    <name evidence="2" type="ORF">FHX39_000448</name>
</gene>
<name>A0A7W5P5I6_9ACTN</name>
<dbReference type="RefSeq" id="WP_183336459.1">
    <property type="nucleotide sequence ID" value="NZ_JACHZG010000001.1"/>
</dbReference>
<feature type="transmembrane region" description="Helical" evidence="1">
    <location>
        <begin position="120"/>
        <end position="142"/>
    </location>
</feature>
<proteinExistence type="predicted"/>
<dbReference type="Proteomes" id="UP000565572">
    <property type="component" value="Unassembled WGS sequence"/>
</dbReference>
<comment type="caution">
    <text evidence="2">The sequence shown here is derived from an EMBL/GenBank/DDBJ whole genome shotgun (WGS) entry which is preliminary data.</text>
</comment>
<dbReference type="EMBL" id="JACHZG010000001">
    <property type="protein sequence ID" value="MBB3325504.1"/>
    <property type="molecule type" value="Genomic_DNA"/>
</dbReference>
<evidence type="ECO:0000313" key="3">
    <source>
        <dbReference type="Proteomes" id="UP000565572"/>
    </source>
</evidence>
<keyword evidence="1" id="KW-0812">Transmembrane</keyword>